<feature type="region of interest" description="Disordered" evidence="1">
    <location>
        <begin position="31"/>
        <end position="66"/>
    </location>
</feature>
<dbReference type="AlphaFoldDB" id="A0A101FWL9"/>
<dbReference type="EMBL" id="LGFU01000140">
    <property type="protein sequence ID" value="KUK45828.1"/>
    <property type="molecule type" value="Genomic_DNA"/>
</dbReference>
<comment type="caution">
    <text evidence="2">The sequence shown here is derived from an EMBL/GenBank/DDBJ whole genome shotgun (WGS) entry which is preliminary data.</text>
</comment>
<reference evidence="2 3" key="1">
    <citation type="journal article" date="2015" name="MBio">
        <title>Genome-Resolved Metagenomic Analysis Reveals Roles for Candidate Phyla and Other Microbial Community Members in Biogeochemical Transformations in Oil Reservoirs.</title>
        <authorList>
            <person name="Hu P."/>
            <person name="Tom L."/>
            <person name="Singh A."/>
            <person name="Thomas B.C."/>
            <person name="Baker B.J."/>
            <person name="Piceno Y.M."/>
            <person name="Andersen G.L."/>
            <person name="Banfield J.F."/>
        </authorList>
    </citation>
    <scope>NUCLEOTIDE SEQUENCE [LARGE SCALE GENOMIC DNA]</scope>
    <source>
        <strain evidence="2">46_16</strain>
    </source>
</reference>
<name>A0A101FWL9_9CHLR</name>
<dbReference type="Proteomes" id="UP000064249">
    <property type="component" value="Unassembled WGS sequence"/>
</dbReference>
<sequence length="264" mass="28882">MDTYERISRRFIAPVILALFILSACSAGTTEEYSPINKPTLERTAKPSKSTSTQSQTNTPTKPPQEFFATSQELPHIELGCKKPSEDYSRIEINGYQLNQRTFEMLQLAQILYDGIIDITGDAITQGSYTSAVEASFGTHAGGGVVDLSVMTPGTYNVLYEDIGPLIKALRSAGFAAWYRDLDELYDGSPAHIHAVAIGDRELSLAAREQLAGPFGYFWGYNGLPTTDKEPIRDPHGGPVLCDWMIEKGYPNKTATLPPGELAP</sequence>
<accession>A0A101FWL9</accession>
<evidence type="ECO:0000256" key="1">
    <source>
        <dbReference type="SAM" id="MobiDB-lite"/>
    </source>
</evidence>
<protein>
    <submittedName>
        <fullName evidence="2">Uncharacterized protein</fullName>
    </submittedName>
</protein>
<organism evidence="2 3">
    <name type="scientific">Anaerolinea thermophila</name>
    <dbReference type="NCBI Taxonomy" id="167964"/>
    <lineage>
        <taxon>Bacteria</taxon>
        <taxon>Bacillati</taxon>
        <taxon>Chloroflexota</taxon>
        <taxon>Anaerolineae</taxon>
        <taxon>Anaerolineales</taxon>
        <taxon>Anaerolineaceae</taxon>
        <taxon>Anaerolinea</taxon>
    </lineage>
</organism>
<proteinExistence type="predicted"/>
<dbReference type="PROSITE" id="PS51257">
    <property type="entry name" value="PROKAR_LIPOPROTEIN"/>
    <property type="match status" value="1"/>
</dbReference>
<evidence type="ECO:0000313" key="2">
    <source>
        <dbReference type="EMBL" id="KUK45828.1"/>
    </source>
</evidence>
<evidence type="ECO:0000313" key="3">
    <source>
        <dbReference type="Proteomes" id="UP000064249"/>
    </source>
</evidence>
<gene>
    <name evidence="2" type="ORF">XD73_1298</name>
</gene>
<feature type="compositionally biased region" description="Low complexity" evidence="1">
    <location>
        <begin position="47"/>
        <end position="60"/>
    </location>
</feature>